<evidence type="ECO:0000256" key="7">
    <source>
        <dbReference type="ARBA" id="ARBA00022991"/>
    </source>
</evidence>
<keyword evidence="4 12" id="KW-0812">Transmembrane</keyword>
<proteinExistence type="predicted"/>
<dbReference type="PANTHER" id="PTHR24240">
    <property type="entry name" value="OPSIN"/>
    <property type="match status" value="1"/>
</dbReference>
<evidence type="ECO:0000256" key="2">
    <source>
        <dbReference type="ARBA" id="ARBA00022543"/>
    </source>
</evidence>
<keyword evidence="11" id="KW-0807">Transducer</keyword>
<dbReference type="GO" id="GO:0009881">
    <property type="term" value="F:photoreceptor activity"/>
    <property type="evidence" value="ECO:0007669"/>
    <property type="project" value="UniProtKB-KW"/>
</dbReference>
<evidence type="ECO:0000256" key="11">
    <source>
        <dbReference type="ARBA" id="ARBA00023224"/>
    </source>
</evidence>
<keyword evidence="3" id="KW-0716">Sensory transduction</keyword>
<dbReference type="InterPro" id="IPR050125">
    <property type="entry name" value="GPCR_opsins"/>
</dbReference>
<dbReference type="CTD" id="100332167"/>
<feature type="transmembrane region" description="Helical" evidence="12">
    <location>
        <begin position="130"/>
        <end position="157"/>
    </location>
</feature>
<dbReference type="PRINTS" id="PR00237">
    <property type="entry name" value="GPCRRHODOPSN"/>
</dbReference>
<dbReference type="RefSeq" id="XP_055366370.1">
    <property type="nucleotide sequence ID" value="XM_055510395.1"/>
</dbReference>
<sequence length="460" mass="49803">MLRMQMTRLVAMAKIIMTQRIQTSRLSLSLQRFQIMEIFFMLRVTGSLVWRQCNDLLIGILYTVFGVLSVLGNGTLLLVVYRKKSSLKPAEFFVVNLAVSDLSMSVTLFPLAIPSAFAHMWLFNTTACTVYAFCGVLFGLSSLTNLMVLSCVCWLKVCCPNYGSKFSPCHAALLVAGVWCYAGVFAVGPLWGWGGYGEEPYGTACCIDWHAPGRDSAAMSYVVCLFFFCYVAPCAVIFLSYTFILLTVRGSRQAVQQHMSPQNKTTNAHALIIKVSTISGPFFVAGCVSMTVVTVLQLSVAVCIGFLTAWSPYAIVSMWAAFGNSAAVPPMAFAMAAIFAKSSTLYNPVIYLVFKPNFRKSLCRDVARCRTALCGRPCGGGGGAAQKGPCTRAHHMDECNSTRLSNGLPGDHGTCRHCPGAAAGSRSPAEARPRRAASVLTAPRGEVVSTLSNELQSDFL</sequence>
<evidence type="ECO:0000256" key="5">
    <source>
        <dbReference type="ARBA" id="ARBA00022925"/>
    </source>
</evidence>
<feature type="domain" description="G-protein coupled receptors family 1 profile" evidence="13">
    <location>
        <begin position="72"/>
        <end position="351"/>
    </location>
</feature>
<accession>A0A9W2XXS8</accession>
<keyword evidence="2" id="KW-0600">Photoreceptor protein</keyword>
<keyword evidence="8" id="KW-0297">G-protein coupled receptor</keyword>
<evidence type="ECO:0000256" key="1">
    <source>
        <dbReference type="ARBA" id="ARBA00004141"/>
    </source>
</evidence>
<gene>
    <name evidence="15" type="primary">opn7b</name>
</gene>
<dbReference type="FunFam" id="1.20.1070.10:FF:000219">
    <property type="entry name" value="Opsin 5-like 2"/>
    <property type="match status" value="1"/>
</dbReference>
<comment type="subcellular location">
    <subcellularLocation>
        <location evidence="1">Membrane</location>
        <topology evidence="1">Multi-pass membrane protein</topology>
    </subcellularLocation>
</comment>
<evidence type="ECO:0000256" key="9">
    <source>
        <dbReference type="ARBA" id="ARBA00023136"/>
    </source>
</evidence>
<keyword evidence="14" id="KW-1185">Reference proteome</keyword>
<dbReference type="AlphaFoldDB" id="A0A9W2XXS8"/>
<evidence type="ECO:0000313" key="14">
    <source>
        <dbReference type="Proteomes" id="UP000515150"/>
    </source>
</evidence>
<dbReference type="InterPro" id="IPR017452">
    <property type="entry name" value="GPCR_Rhodpsn_7TM"/>
</dbReference>
<dbReference type="InterPro" id="IPR027430">
    <property type="entry name" value="Retinal_BS"/>
</dbReference>
<keyword evidence="6 12" id="KW-1133">Transmembrane helix</keyword>
<evidence type="ECO:0000256" key="6">
    <source>
        <dbReference type="ARBA" id="ARBA00022989"/>
    </source>
</evidence>
<dbReference type="Gene3D" id="1.20.1070.10">
    <property type="entry name" value="Rhodopsin 7-helix transmembrane proteins"/>
    <property type="match status" value="1"/>
</dbReference>
<keyword evidence="10" id="KW-0675">Receptor</keyword>
<keyword evidence="7" id="KW-0157">Chromophore</keyword>
<organism evidence="14 15">
    <name type="scientific">Betta splendens</name>
    <name type="common">Siamese fighting fish</name>
    <dbReference type="NCBI Taxonomy" id="158456"/>
    <lineage>
        <taxon>Eukaryota</taxon>
        <taxon>Metazoa</taxon>
        <taxon>Chordata</taxon>
        <taxon>Craniata</taxon>
        <taxon>Vertebrata</taxon>
        <taxon>Euteleostomi</taxon>
        <taxon>Actinopterygii</taxon>
        <taxon>Neopterygii</taxon>
        <taxon>Teleostei</taxon>
        <taxon>Neoteleostei</taxon>
        <taxon>Acanthomorphata</taxon>
        <taxon>Anabantaria</taxon>
        <taxon>Anabantiformes</taxon>
        <taxon>Anabantoidei</taxon>
        <taxon>Osphronemidae</taxon>
        <taxon>Betta</taxon>
    </lineage>
</organism>
<feature type="transmembrane region" description="Helical" evidence="12">
    <location>
        <begin position="218"/>
        <end position="246"/>
    </location>
</feature>
<keyword evidence="5" id="KW-0681">Retinal protein</keyword>
<evidence type="ECO:0000313" key="15">
    <source>
        <dbReference type="RefSeq" id="XP_055366370.1"/>
    </source>
</evidence>
<feature type="transmembrane region" description="Helical" evidence="12">
    <location>
        <begin position="56"/>
        <end position="81"/>
    </location>
</feature>
<evidence type="ECO:0000256" key="8">
    <source>
        <dbReference type="ARBA" id="ARBA00023040"/>
    </source>
</evidence>
<name>A0A9W2XXS8_BETSP</name>
<dbReference type="GO" id="GO:0016020">
    <property type="term" value="C:membrane"/>
    <property type="evidence" value="ECO:0007669"/>
    <property type="project" value="UniProtKB-SubCell"/>
</dbReference>
<evidence type="ECO:0000259" key="13">
    <source>
        <dbReference type="PROSITE" id="PS50262"/>
    </source>
</evidence>
<evidence type="ECO:0000256" key="12">
    <source>
        <dbReference type="SAM" id="Phobius"/>
    </source>
</evidence>
<dbReference type="GO" id="GO:0007602">
    <property type="term" value="P:phototransduction"/>
    <property type="evidence" value="ECO:0007669"/>
    <property type="project" value="UniProtKB-KW"/>
</dbReference>
<feature type="transmembrane region" description="Helical" evidence="12">
    <location>
        <begin position="331"/>
        <end position="354"/>
    </location>
</feature>
<dbReference type="PROSITE" id="PS00238">
    <property type="entry name" value="OPSIN"/>
    <property type="match status" value="1"/>
</dbReference>
<dbReference type="GO" id="GO:0004930">
    <property type="term" value="F:G protein-coupled receptor activity"/>
    <property type="evidence" value="ECO:0007669"/>
    <property type="project" value="UniProtKB-KW"/>
</dbReference>
<dbReference type="GeneID" id="114859312"/>
<dbReference type="Pfam" id="PF00001">
    <property type="entry name" value="7tm_1"/>
    <property type="match status" value="1"/>
</dbReference>
<dbReference type="CDD" id="cd15074">
    <property type="entry name" value="7tmA_Opsin5_neuropsin"/>
    <property type="match status" value="1"/>
</dbReference>
<feature type="transmembrane region" description="Helical" evidence="12">
    <location>
        <begin position="169"/>
        <end position="191"/>
    </location>
</feature>
<dbReference type="OrthoDB" id="2101615at2759"/>
<dbReference type="Proteomes" id="UP000515150">
    <property type="component" value="Chromosome 7"/>
</dbReference>
<dbReference type="InterPro" id="IPR000276">
    <property type="entry name" value="GPCR_Rhodpsn"/>
</dbReference>
<dbReference type="SUPFAM" id="SSF81321">
    <property type="entry name" value="Family A G protein-coupled receptor-like"/>
    <property type="match status" value="1"/>
</dbReference>
<keyword evidence="9 12" id="KW-0472">Membrane</keyword>
<evidence type="ECO:0000256" key="3">
    <source>
        <dbReference type="ARBA" id="ARBA00022606"/>
    </source>
</evidence>
<feature type="transmembrane region" description="Helical" evidence="12">
    <location>
        <begin position="282"/>
        <end position="311"/>
    </location>
</feature>
<evidence type="ECO:0000256" key="4">
    <source>
        <dbReference type="ARBA" id="ARBA00022692"/>
    </source>
</evidence>
<feature type="transmembrane region" description="Helical" evidence="12">
    <location>
        <begin position="93"/>
        <end position="118"/>
    </location>
</feature>
<dbReference type="PROSITE" id="PS50262">
    <property type="entry name" value="G_PROTEIN_RECEP_F1_2"/>
    <property type="match status" value="1"/>
</dbReference>
<evidence type="ECO:0000256" key="10">
    <source>
        <dbReference type="ARBA" id="ARBA00023170"/>
    </source>
</evidence>
<reference evidence="15" key="1">
    <citation type="submission" date="2025-08" db="UniProtKB">
        <authorList>
            <consortium name="RefSeq"/>
        </authorList>
    </citation>
    <scope>IDENTIFICATION</scope>
</reference>
<protein>
    <submittedName>
        <fullName evidence="15">Opsin-5 isoform X1</fullName>
    </submittedName>
</protein>